<dbReference type="Gene3D" id="2.60.40.2340">
    <property type="match status" value="1"/>
</dbReference>
<dbReference type="InterPro" id="IPR014867">
    <property type="entry name" value="Spore_coat_CotH_CotH2/3/7"/>
</dbReference>
<dbReference type="STRING" id="1285928.SAMN04487894_103284"/>
<reference evidence="3" key="1">
    <citation type="submission" date="2016-10" db="EMBL/GenBank/DDBJ databases">
        <authorList>
            <person name="Varghese N."/>
            <person name="Submissions S."/>
        </authorList>
    </citation>
    <scope>NUCLEOTIDE SEQUENCE [LARGE SCALE GENOMIC DNA]</scope>
    <source>
        <strain evidence="3">DSM 25811 / CCM 8410 / LMG 26954 / E90</strain>
    </source>
</reference>
<keyword evidence="1" id="KW-1133">Transmembrane helix</keyword>
<keyword evidence="1" id="KW-0812">Transmembrane</keyword>
<evidence type="ECO:0000313" key="2">
    <source>
        <dbReference type="EMBL" id="SDC67536.1"/>
    </source>
</evidence>
<protein>
    <submittedName>
        <fullName evidence="2">CotH protein</fullName>
    </submittedName>
</protein>
<name>A0A1G6NJQ5_NIADE</name>
<sequence>MKTKGFYGLHYAVCFSILLSVFIHTGCRKKEGPPAVPVIPVLEHFTIEKKNNPDLEADIAFSIKGDSVIATQPYRYKKMLVPSFATNAQGVFIGAVKQESGATAVDFSAVQTYTVISNDGTRKSYYVKIAWVADSLPHLYIQTEGGVPVASKDDYVNATLQIDGRGKYADFTGATRIKGRGNTTWSYPKKPYRLKLNSSASLLGLATEKDWVLLANYLDPTLMLNAVAMKIGAQLQLPYTNHIIPVNITLNGRYLGCYNLTEQVEVGDNRVKVGSDGLLLELDSYFDEPYKFRSANYSLPVMIKEPELSAAADVLPIQTAFNSMESLLADPVFPANNYREKIDVESVAKFMLVYFLTDNEELNHPKSTYMHKTATGKYTMGPIWDFDWAFGFEKDGAHLLTSNSLPFWTGRTPVPAGTKFFTRFLNDPQFVTLLKQLWTDYKSNHLDELVRFVETYGLSIMTAKAADYTVWKKGASDNQTEVTKLQQWLRNRASYIDGYLGSLK</sequence>
<keyword evidence="3" id="KW-1185">Reference proteome</keyword>
<keyword evidence="1" id="KW-0472">Membrane</keyword>
<dbReference type="EMBL" id="FMZO01000003">
    <property type="protein sequence ID" value="SDC67536.1"/>
    <property type="molecule type" value="Genomic_DNA"/>
</dbReference>
<dbReference type="OrthoDB" id="9803752at2"/>
<accession>A0A1G6NJQ5</accession>
<dbReference type="Proteomes" id="UP000198757">
    <property type="component" value="Unassembled WGS sequence"/>
</dbReference>
<organism evidence="2 3">
    <name type="scientific">Niabella drilacis (strain DSM 25811 / CCM 8410 / CCUG 62505 / LMG 26954 / E90)</name>
    <dbReference type="NCBI Taxonomy" id="1285928"/>
    <lineage>
        <taxon>Bacteria</taxon>
        <taxon>Pseudomonadati</taxon>
        <taxon>Bacteroidota</taxon>
        <taxon>Chitinophagia</taxon>
        <taxon>Chitinophagales</taxon>
        <taxon>Chitinophagaceae</taxon>
        <taxon>Niabella</taxon>
    </lineage>
</organism>
<evidence type="ECO:0000256" key="1">
    <source>
        <dbReference type="SAM" id="Phobius"/>
    </source>
</evidence>
<proteinExistence type="predicted"/>
<dbReference type="Pfam" id="PF08757">
    <property type="entry name" value="CotH"/>
    <property type="match status" value="1"/>
</dbReference>
<feature type="transmembrane region" description="Helical" evidence="1">
    <location>
        <begin position="6"/>
        <end position="23"/>
    </location>
</feature>
<dbReference type="AlphaFoldDB" id="A0A1G6NJQ5"/>
<gene>
    <name evidence="2" type="ORF">SAMN04487894_103284</name>
</gene>
<evidence type="ECO:0000313" key="3">
    <source>
        <dbReference type="Proteomes" id="UP000198757"/>
    </source>
</evidence>
<dbReference type="RefSeq" id="WP_090389451.1">
    <property type="nucleotide sequence ID" value="NZ_FMZO01000003.1"/>
</dbReference>